<dbReference type="EMBL" id="AP018495">
    <property type="protein sequence ID" value="BBI30592.1"/>
    <property type="molecule type" value="Genomic_DNA"/>
</dbReference>
<dbReference type="KEGG" id="vg:80540944"/>
<reference evidence="2" key="1">
    <citation type="journal article" date="2019" name="J. Virol.">
        <title>Medusavirus, a novel large DNA virus discovered from hot spring water.</title>
        <authorList>
            <person name="Yoshikawa G."/>
            <person name="Blanc-Mathieu R."/>
            <person name="Song C."/>
            <person name="Kayama Y."/>
            <person name="Mochizuki T."/>
            <person name="Murata K."/>
            <person name="Ogata H."/>
            <person name="Takemura M."/>
        </authorList>
    </citation>
    <scope>NUCLEOTIDE SEQUENCE [LARGE SCALE GENOMIC DNA]</scope>
</reference>
<protein>
    <submittedName>
        <fullName evidence="1">Uncharacterized protein</fullName>
    </submittedName>
</protein>
<organism evidence="1 2">
    <name type="scientific">Acanthamoeba castellanii medusavirus J1</name>
    <dbReference type="NCBI Taxonomy" id="3114988"/>
    <lineage>
        <taxon>Viruses</taxon>
        <taxon>Varidnaviria</taxon>
        <taxon>Bamfordvirae</taxon>
        <taxon>Nucleocytoviricota</taxon>
        <taxon>Megaviricetes</taxon>
        <taxon>Mamonoviridae</taxon>
        <taxon>Medusavirus</taxon>
        <taxon>Medusavirus medusae</taxon>
    </lineage>
</organism>
<sequence>MVLAPGASTLGRVCFAYGRCYEFLRDLWGRDPCRRHLCLWRVILDARDIRNAMRGFDSVGVGSANFLMMDALRWHNGPADPTVFVEFAGFSFRAASERWPGRERRDHPYATLGRHYERQGDAKLHIFDVLIAWRKRDERRRREAMPSCGDACYLEWALSRRQHQ</sequence>
<keyword evidence="2" id="KW-1185">Reference proteome</keyword>
<accession>A0A3T1CXM2</accession>
<dbReference type="Proteomes" id="UP001161669">
    <property type="component" value="Segment"/>
</dbReference>
<evidence type="ECO:0000313" key="1">
    <source>
        <dbReference type="EMBL" id="BBI30592.1"/>
    </source>
</evidence>
<name>A0A3T1CXM2_9VIRU</name>
<evidence type="ECO:0000313" key="2">
    <source>
        <dbReference type="Proteomes" id="UP001161669"/>
    </source>
</evidence>
<proteinExistence type="predicted"/>